<keyword evidence="1" id="KW-0812">Transmembrane</keyword>
<feature type="transmembrane region" description="Helical" evidence="1">
    <location>
        <begin position="24"/>
        <end position="43"/>
    </location>
</feature>
<comment type="caution">
    <text evidence="2">The sequence shown here is derived from an EMBL/GenBank/DDBJ whole genome shotgun (WGS) entry which is preliminary data.</text>
</comment>
<protein>
    <submittedName>
        <fullName evidence="2">Uncharacterized protein</fullName>
    </submittedName>
</protein>
<evidence type="ECO:0000313" key="3">
    <source>
        <dbReference type="Proteomes" id="UP000307943"/>
    </source>
</evidence>
<accession>A0A5C4THA0</accession>
<keyword evidence="1" id="KW-0472">Membrane</keyword>
<organism evidence="2 3">
    <name type="scientific">Paenibacillus hemerocallicola</name>
    <dbReference type="NCBI Taxonomy" id="1172614"/>
    <lineage>
        <taxon>Bacteria</taxon>
        <taxon>Bacillati</taxon>
        <taxon>Bacillota</taxon>
        <taxon>Bacilli</taxon>
        <taxon>Bacillales</taxon>
        <taxon>Paenibacillaceae</taxon>
        <taxon>Paenibacillus</taxon>
    </lineage>
</organism>
<dbReference type="AlphaFoldDB" id="A0A5C4THA0"/>
<dbReference type="EMBL" id="VDCQ01000001">
    <property type="protein sequence ID" value="TNJ68122.1"/>
    <property type="molecule type" value="Genomic_DNA"/>
</dbReference>
<dbReference type="RefSeq" id="WP_139600099.1">
    <property type="nucleotide sequence ID" value="NZ_VDCQ01000001.1"/>
</dbReference>
<reference evidence="2 3" key="1">
    <citation type="submission" date="2019-05" db="EMBL/GenBank/DDBJ databases">
        <title>We sequenced the genome of Paenibacillus hemerocallicola KCTC 33185 for further insight into its adaptation and study the phylogeny of Paenibacillus.</title>
        <authorList>
            <person name="Narsing Rao M.P."/>
        </authorList>
    </citation>
    <scope>NUCLEOTIDE SEQUENCE [LARGE SCALE GENOMIC DNA]</scope>
    <source>
        <strain evidence="2 3">KCTC 33185</strain>
    </source>
</reference>
<proteinExistence type="predicted"/>
<dbReference type="OrthoDB" id="5525900at2"/>
<keyword evidence="3" id="KW-1185">Reference proteome</keyword>
<keyword evidence="1" id="KW-1133">Transmembrane helix</keyword>
<sequence>MDKQGDWDSDDEERLEKRTIRIRALSIALISIVMILGSGSYLATRAANHAISEALCANEIVAREAQPGSAQYEWIVFRRNCGATTDYSYHLSIIGQGTQLSNESGNVYRSGGAFNASWSDNRTIHITGSSYKESKKETKFKGIRVVYSSI</sequence>
<evidence type="ECO:0000256" key="1">
    <source>
        <dbReference type="SAM" id="Phobius"/>
    </source>
</evidence>
<gene>
    <name evidence="2" type="ORF">FE784_00195</name>
</gene>
<dbReference type="Proteomes" id="UP000307943">
    <property type="component" value="Unassembled WGS sequence"/>
</dbReference>
<name>A0A5C4THA0_9BACL</name>
<evidence type="ECO:0000313" key="2">
    <source>
        <dbReference type="EMBL" id="TNJ68122.1"/>
    </source>
</evidence>